<organism evidence="1 2">
    <name type="scientific">Filobacillus milosensis</name>
    <dbReference type="NCBI Taxonomy" id="94137"/>
    <lineage>
        <taxon>Bacteria</taxon>
        <taxon>Bacillati</taxon>
        <taxon>Bacillota</taxon>
        <taxon>Bacilli</taxon>
        <taxon>Bacillales</taxon>
        <taxon>Bacillaceae</taxon>
        <taxon>Filobacillus</taxon>
    </lineage>
</organism>
<proteinExistence type="predicted"/>
<dbReference type="EMBL" id="SOPW01000067">
    <property type="protein sequence ID" value="TFB12565.1"/>
    <property type="molecule type" value="Genomic_DNA"/>
</dbReference>
<gene>
    <name evidence="1" type="ORF">E3U55_17200</name>
</gene>
<evidence type="ECO:0000313" key="1">
    <source>
        <dbReference type="EMBL" id="TFB12565.1"/>
    </source>
</evidence>
<evidence type="ECO:0000313" key="2">
    <source>
        <dbReference type="Proteomes" id="UP000297975"/>
    </source>
</evidence>
<dbReference type="AlphaFoldDB" id="A0A4Y8IC41"/>
<reference evidence="1 2" key="1">
    <citation type="submission" date="2019-03" db="EMBL/GenBank/DDBJ databases">
        <authorList>
            <person name="He R.-H."/>
        </authorList>
    </citation>
    <scope>NUCLEOTIDE SEQUENCE [LARGE SCALE GENOMIC DNA]</scope>
    <source>
        <strain evidence="2">SH 714</strain>
    </source>
</reference>
<keyword evidence="1" id="KW-0067">ATP-binding</keyword>
<dbReference type="Gene3D" id="3.40.50.300">
    <property type="entry name" value="P-loop containing nucleotide triphosphate hydrolases"/>
    <property type="match status" value="1"/>
</dbReference>
<accession>A0A4Y8IC41</accession>
<dbReference type="Proteomes" id="UP000297975">
    <property type="component" value="Unassembled WGS sequence"/>
</dbReference>
<comment type="caution">
    <text evidence="1">The sequence shown here is derived from an EMBL/GenBank/DDBJ whole genome shotgun (WGS) entry which is preliminary data.</text>
</comment>
<name>A0A4Y8IC41_9BACI</name>
<dbReference type="GO" id="GO:0005524">
    <property type="term" value="F:ATP binding"/>
    <property type="evidence" value="ECO:0007669"/>
    <property type="project" value="UniProtKB-KW"/>
</dbReference>
<feature type="non-terminal residue" evidence="1">
    <location>
        <position position="1"/>
    </location>
</feature>
<keyword evidence="2" id="KW-1185">Reference proteome</keyword>
<sequence length="89" mass="9502">SEQVMALIREIAADEGLTVVCSLHQVDLAISWADRIVGLRHGEVVLDTPTGDLTKAQVMEIYGRVATTTAEIRAVQEELVEAAAQVAAS</sequence>
<keyword evidence="1" id="KW-0547">Nucleotide-binding</keyword>
<protein>
    <submittedName>
        <fullName evidence="1">Phosphonate ABC transporter ATP-binding protein</fullName>
    </submittedName>
</protein>
<dbReference type="SUPFAM" id="SSF52540">
    <property type="entry name" value="P-loop containing nucleoside triphosphate hydrolases"/>
    <property type="match status" value="1"/>
</dbReference>
<dbReference type="InterPro" id="IPR027417">
    <property type="entry name" value="P-loop_NTPase"/>
</dbReference>